<sequence length="439" mass="49217">MQNEPPNENWTSHQLFEILAMSNDKTDKEPPILPELPPIRKISDPHQTSHFGKLLIPFSVRLEEEENKFRSAQSSMNKELNKRNSASDCEPIFSCRPIESAVHSSSVKENTQADHTSNVANINKKDNRLKNLRRTQPQVQPILPNKLMKRILPSRTKFLKPLAYANSKSPHKMGLTPRKLLQLKKNKSVLPAATANKTKDPPLSLNNESISNESADNPTAQYEINLESIDNLPTDFTLLEDGHYQLTYNTGEVTGSLPVCHVTDNNTALNKRHTTGEVTGNVPAYRPDDNTALNNSHTAGEVTGSVPANHLDNNTALDDIRVELYDENHSDPTLSDDNETQSISNSSTQQGYEELKAKCSRTEGLLAILEYVHKRFNSLEALILKNQRPSNLRPYQRTFQKTTNSTLELLPVNEKTIVDFEAGFIDGGDSFKTEFVSHT</sequence>
<evidence type="ECO:0000313" key="2">
    <source>
        <dbReference type="EMBL" id="KAK7583757.1"/>
    </source>
</evidence>
<comment type="caution">
    <text evidence="2">The sequence shown here is derived from an EMBL/GenBank/DDBJ whole genome shotgun (WGS) entry which is preliminary data.</text>
</comment>
<proteinExistence type="predicted"/>
<feature type="region of interest" description="Disordered" evidence="1">
    <location>
        <begin position="328"/>
        <end position="350"/>
    </location>
</feature>
<feature type="region of interest" description="Disordered" evidence="1">
    <location>
        <begin position="192"/>
        <end position="216"/>
    </location>
</feature>
<evidence type="ECO:0000256" key="1">
    <source>
        <dbReference type="SAM" id="MobiDB-lite"/>
    </source>
</evidence>
<protein>
    <submittedName>
        <fullName evidence="2">Uncharacterized protein</fullName>
    </submittedName>
</protein>
<feature type="compositionally biased region" description="Low complexity" evidence="1">
    <location>
        <begin position="203"/>
        <end position="214"/>
    </location>
</feature>
<dbReference type="AlphaFoldDB" id="A0AAN9Y2A7"/>
<gene>
    <name evidence="2" type="ORF">V9T40_004720</name>
</gene>
<organism evidence="2 3">
    <name type="scientific">Parthenolecanium corni</name>
    <dbReference type="NCBI Taxonomy" id="536013"/>
    <lineage>
        <taxon>Eukaryota</taxon>
        <taxon>Metazoa</taxon>
        <taxon>Ecdysozoa</taxon>
        <taxon>Arthropoda</taxon>
        <taxon>Hexapoda</taxon>
        <taxon>Insecta</taxon>
        <taxon>Pterygota</taxon>
        <taxon>Neoptera</taxon>
        <taxon>Paraneoptera</taxon>
        <taxon>Hemiptera</taxon>
        <taxon>Sternorrhyncha</taxon>
        <taxon>Coccoidea</taxon>
        <taxon>Coccidae</taxon>
        <taxon>Parthenolecanium</taxon>
    </lineage>
</organism>
<name>A0AAN9Y2A7_9HEMI</name>
<keyword evidence="3" id="KW-1185">Reference proteome</keyword>
<dbReference type="EMBL" id="JBBCAQ010000032">
    <property type="protein sequence ID" value="KAK7583757.1"/>
    <property type="molecule type" value="Genomic_DNA"/>
</dbReference>
<accession>A0AAN9Y2A7</accession>
<feature type="compositionally biased region" description="Polar residues" evidence="1">
    <location>
        <begin position="340"/>
        <end position="350"/>
    </location>
</feature>
<evidence type="ECO:0000313" key="3">
    <source>
        <dbReference type="Proteomes" id="UP001367676"/>
    </source>
</evidence>
<reference evidence="2 3" key="1">
    <citation type="submission" date="2024-03" db="EMBL/GenBank/DDBJ databases">
        <title>Adaptation during the transition from Ophiocordyceps entomopathogen to insect associate is accompanied by gene loss and intensified selection.</title>
        <authorList>
            <person name="Ward C.M."/>
            <person name="Onetto C.A."/>
            <person name="Borneman A.R."/>
        </authorList>
    </citation>
    <scope>NUCLEOTIDE SEQUENCE [LARGE SCALE GENOMIC DNA]</scope>
    <source>
        <strain evidence="2">AWRI1</strain>
        <tissue evidence="2">Single Adult Female</tissue>
    </source>
</reference>
<dbReference type="Proteomes" id="UP001367676">
    <property type="component" value="Unassembled WGS sequence"/>
</dbReference>